<feature type="domain" description="HEPN" evidence="1">
    <location>
        <begin position="1"/>
        <end position="106"/>
    </location>
</feature>
<gene>
    <name evidence="2" type="ORF">KN1_01970</name>
</gene>
<dbReference type="AlphaFoldDB" id="A0A8D5U4F3"/>
<evidence type="ECO:0000259" key="1">
    <source>
        <dbReference type="PROSITE" id="PS50910"/>
    </source>
</evidence>
<dbReference type="Pfam" id="PF05168">
    <property type="entry name" value="HEPN"/>
    <property type="match status" value="1"/>
</dbReference>
<dbReference type="RefSeq" id="WP_258712540.1">
    <property type="nucleotide sequence ID" value="NZ_AP024597.1"/>
</dbReference>
<proteinExistence type="predicted"/>
<dbReference type="GeneID" id="66161949"/>
<dbReference type="EMBL" id="AP024597">
    <property type="protein sequence ID" value="BCU68900.1"/>
    <property type="molecule type" value="Genomic_DNA"/>
</dbReference>
<reference evidence="2 3" key="1">
    <citation type="submission" date="2021-04" db="EMBL/GenBank/DDBJ databases">
        <title>Complete genome sequence of Stygiolobus sp. KN-1.</title>
        <authorList>
            <person name="Nakamura K."/>
            <person name="Sakai H."/>
            <person name="Kurosawa N."/>
        </authorList>
    </citation>
    <scope>NUCLEOTIDE SEQUENCE [LARGE SCALE GENOMIC DNA]</scope>
    <source>
        <strain evidence="2 3">KN-1</strain>
    </source>
</reference>
<dbReference type="Proteomes" id="UP000825123">
    <property type="component" value="Chromosome"/>
</dbReference>
<dbReference type="Gene3D" id="1.20.120.330">
    <property type="entry name" value="Nucleotidyltransferases domain 2"/>
    <property type="match status" value="1"/>
</dbReference>
<sequence>MDTARVPLSSVKYYASAFHSQQAAEEALKALSIFLGKDPGKTHSLTGLAEVIEGEGLAIPPKVKEDLMVLSSHFVISRYPDAANGVPFKQYSRAISEDLLNRAKEVVEWVRGSLQ</sequence>
<protein>
    <submittedName>
        <fullName evidence="2">DNA-binding protein</fullName>
    </submittedName>
</protein>
<keyword evidence="2" id="KW-0238">DNA-binding</keyword>
<dbReference type="GO" id="GO:0003677">
    <property type="term" value="F:DNA binding"/>
    <property type="evidence" value="ECO:0007669"/>
    <property type="project" value="UniProtKB-KW"/>
</dbReference>
<dbReference type="SUPFAM" id="SSF81593">
    <property type="entry name" value="Nucleotidyltransferase substrate binding subunit/domain"/>
    <property type="match status" value="1"/>
</dbReference>
<evidence type="ECO:0000313" key="3">
    <source>
        <dbReference type="Proteomes" id="UP000825123"/>
    </source>
</evidence>
<dbReference type="InterPro" id="IPR007842">
    <property type="entry name" value="HEPN_dom"/>
</dbReference>
<dbReference type="SMART" id="SM00748">
    <property type="entry name" value="HEPN"/>
    <property type="match status" value="1"/>
</dbReference>
<organism evidence="2 3">
    <name type="scientific">Stygiolobus caldivivus</name>
    <dbReference type="NCBI Taxonomy" id="2824673"/>
    <lineage>
        <taxon>Archaea</taxon>
        <taxon>Thermoproteota</taxon>
        <taxon>Thermoprotei</taxon>
        <taxon>Sulfolobales</taxon>
        <taxon>Sulfolobaceae</taxon>
        <taxon>Stygiolobus</taxon>
    </lineage>
</organism>
<dbReference type="KEGG" id="csty:KN1_01970"/>
<name>A0A8D5U4F3_9CREN</name>
<dbReference type="PROSITE" id="PS50910">
    <property type="entry name" value="HEPN"/>
    <property type="match status" value="1"/>
</dbReference>
<keyword evidence="3" id="KW-1185">Reference proteome</keyword>
<evidence type="ECO:0000313" key="2">
    <source>
        <dbReference type="EMBL" id="BCU68900.1"/>
    </source>
</evidence>
<accession>A0A8D5U4F3</accession>